<dbReference type="PANTHER" id="PTHR43245:SF13">
    <property type="entry name" value="UDP-D-APIOSE_UDP-D-XYLOSE SYNTHASE 2"/>
    <property type="match status" value="1"/>
</dbReference>
<name>A0ABU4GBY1_9BACL</name>
<sequence>MKVLVIGGTSFIGRHIVEELLLNEHEVVLFNRGKTNPDLFPTCRRIVGDRRTDMDQAALEHWDAVIDTSGYTPNDVKPVIEALREKSDHYTFISTISVYDDFSKGDVNEQGTIITHTVETDEVTGVTYGPLKVMCENEVKNSLGEKALIVRPCIVVGPDDPTDRFTYWALRTVEEGPIAIPGGNRKVQWIDVRDLAKWIVTMIEGKKTGTFNAASEPVSFESFIDALIAKQGIETIAISDTIVAKIEMDAKHRFPLWMPITEQFPQGFFIVDASKAVQEGLSIRPLHYTAEDTRKWAVHLESETCKVGPTNEIEKLLLETAAREGMSN</sequence>
<comment type="caution">
    <text evidence="2">The sequence shown here is derived from an EMBL/GenBank/DDBJ whole genome shotgun (WGS) entry which is preliminary data.</text>
</comment>
<protein>
    <submittedName>
        <fullName evidence="2">NAD-dependent epimerase/dehydratase family protein</fullName>
    </submittedName>
</protein>
<dbReference type="Proteomes" id="UP001282284">
    <property type="component" value="Unassembled WGS sequence"/>
</dbReference>
<organism evidence="2 3">
    <name type="scientific">Sporosarcina saromensis</name>
    <dbReference type="NCBI Taxonomy" id="359365"/>
    <lineage>
        <taxon>Bacteria</taxon>
        <taxon>Bacillati</taxon>
        <taxon>Bacillota</taxon>
        <taxon>Bacilli</taxon>
        <taxon>Bacillales</taxon>
        <taxon>Caryophanaceae</taxon>
        <taxon>Sporosarcina</taxon>
    </lineage>
</organism>
<proteinExistence type="predicted"/>
<feature type="domain" description="NAD-dependent epimerase/dehydratase" evidence="1">
    <location>
        <begin position="3"/>
        <end position="212"/>
    </location>
</feature>
<dbReference type="EMBL" id="JAUBDI010000016">
    <property type="protein sequence ID" value="MDW0114416.1"/>
    <property type="molecule type" value="Genomic_DNA"/>
</dbReference>
<dbReference type="InterPro" id="IPR050177">
    <property type="entry name" value="Lipid_A_modif_metabolic_enz"/>
</dbReference>
<dbReference type="RefSeq" id="WP_317945447.1">
    <property type="nucleotide sequence ID" value="NZ_JAUBDI010000016.1"/>
</dbReference>
<keyword evidence="3" id="KW-1185">Reference proteome</keyword>
<dbReference type="SUPFAM" id="SSF51735">
    <property type="entry name" value="NAD(P)-binding Rossmann-fold domains"/>
    <property type="match status" value="1"/>
</dbReference>
<gene>
    <name evidence="2" type="ORF">QT711_14555</name>
</gene>
<dbReference type="InterPro" id="IPR036291">
    <property type="entry name" value="NAD(P)-bd_dom_sf"/>
</dbReference>
<dbReference type="PANTHER" id="PTHR43245">
    <property type="entry name" value="BIFUNCTIONAL POLYMYXIN RESISTANCE PROTEIN ARNA"/>
    <property type="match status" value="1"/>
</dbReference>
<dbReference type="Gene3D" id="3.40.50.720">
    <property type="entry name" value="NAD(P)-binding Rossmann-like Domain"/>
    <property type="match status" value="1"/>
</dbReference>
<evidence type="ECO:0000259" key="1">
    <source>
        <dbReference type="Pfam" id="PF01370"/>
    </source>
</evidence>
<reference evidence="2 3" key="1">
    <citation type="submission" date="2023-06" db="EMBL/GenBank/DDBJ databases">
        <title>Sporosarcina sp. nov., isolated from Korean traditional fermented seafood 'Jeotgal'.</title>
        <authorList>
            <person name="Yang A.I."/>
            <person name="Shin N.-R."/>
        </authorList>
    </citation>
    <scope>NUCLEOTIDE SEQUENCE [LARGE SCALE GENOMIC DNA]</scope>
    <source>
        <strain evidence="2 3">KCTC13119</strain>
    </source>
</reference>
<evidence type="ECO:0000313" key="2">
    <source>
        <dbReference type="EMBL" id="MDW0114416.1"/>
    </source>
</evidence>
<accession>A0ABU4GBY1</accession>
<evidence type="ECO:0000313" key="3">
    <source>
        <dbReference type="Proteomes" id="UP001282284"/>
    </source>
</evidence>
<dbReference type="InterPro" id="IPR001509">
    <property type="entry name" value="Epimerase_deHydtase"/>
</dbReference>
<dbReference type="Pfam" id="PF01370">
    <property type="entry name" value="Epimerase"/>
    <property type="match status" value="1"/>
</dbReference>